<feature type="region of interest" description="Disordered" evidence="1">
    <location>
        <begin position="42"/>
        <end position="75"/>
    </location>
</feature>
<dbReference type="AlphaFoldDB" id="A0A6D2IMH3"/>
<evidence type="ECO:0000256" key="1">
    <source>
        <dbReference type="SAM" id="MobiDB-lite"/>
    </source>
</evidence>
<evidence type="ECO:0000313" key="3">
    <source>
        <dbReference type="EMBL" id="CAA7030308.1"/>
    </source>
</evidence>
<dbReference type="Proteomes" id="UP000467841">
    <property type="component" value="Unassembled WGS sequence"/>
</dbReference>
<organism evidence="2 4">
    <name type="scientific">Microthlaspi erraticum</name>
    <dbReference type="NCBI Taxonomy" id="1685480"/>
    <lineage>
        <taxon>Eukaryota</taxon>
        <taxon>Viridiplantae</taxon>
        <taxon>Streptophyta</taxon>
        <taxon>Embryophyta</taxon>
        <taxon>Tracheophyta</taxon>
        <taxon>Spermatophyta</taxon>
        <taxon>Magnoliopsida</taxon>
        <taxon>eudicotyledons</taxon>
        <taxon>Gunneridae</taxon>
        <taxon>Pentapetalae</taxon>
        <taxon>rosids</taxon>
        <taxon>malvids</taxon>
        <taxon>Brassicales</taxon>
        <taxon>Brassicaceae</taxon>
        <taxon>Coluteocarpeae</taxon>
        <taxon>Microthlaspi</taxon>
    </lineage>
</organism>
<sequence>MLMARDDAKKIISSEDIVRSLALQVNPARGLTRKARQNMRGGLGPIKFIRNPWRANPHGRIKKKKPDGLAQADAG</sequence>
<keyword evidence="4" id="KW-1185">Reference proteome</keyword>
<reference evidence="2 4" key="1">
    <citation type="submission" date="2020-01" db="EMBL/GenBank/DDBJ databases">
        <authorList>
            <person name="Mishra B."/>
        </authorList>
    </citation>
    <scope>NUCLEOTIDE SEQUENCE [LARGE SCALE GENOMIC DNA]</scope>
</reference>
<name>A0A6D2IMH3_9BRAS</name>
<dbReference type="EMBL" id="CACVBM020001093">
    <property type="protein sequence ID" value="CAA7030302.1"/>
    <property type="molecule type" value="Genomic_DNA"/>
</dbReference>
<proteinExistence type="predicted"/>
<accession>A0A6D2IMH3</accession>
<gene>
    <name evidence="2" type="ORF">MERR_LOCUS17537</name>
    <name evidence="3" type="ORF">MERR_LOCUS17543</name>
</gene>
<protein>
    <submittedName>
        <fullName evidence="2">Uncharacterized protein</fullName>
    </submittedName>
</protein>
<evidence type="ECO:0000313" key="2">
    <source>
        <dbReference type="EMBL" id="CAA7030302.1"/>
    </source>
</evidence>
<dbReference type="EMBL" id="CACVBM020001094">
    <property type="protein sequence ID" value="CAA7030308.1"/>
    <property type="molecule type" value="Genomic_DNA"/>
</dbReference>
<evidence type="ECO:0000313" key="4">
    <source>
        <dbReference type="Proteomes" id="UP000467841"/>
    </source>
</evidence>